<dbReference type="EMBL" id="CAEZUE010000043">
    <property type="protein sequence ID" value="CAB4589754.1"/>
    <property type="molecule type" value="Genomic_DNA"/>
</dbReference>
<organism evidence="6">
    <name type="scientific">freshwater metagenome</name>
    <dbReference type="NCBI Taxonomy" id="449393"/>
    <lineage>
        <taxon>unclassified sequences</taxon>
        <taxon>metagenomes</taxon>
        <taxon>ecological metagenomes</taxon>
    </lineage>
</organism>
<evidence type="ECO:0000259" key="5">
    <source>
        <dbReference type="SMART" id="SM00563"/>
    </source>
</evidence>
<dbReference type="SUPFAM" id="SSF69593">
    <property type="entry name" value="Glycerol-3-phosphate (1)-acyltransferase"/>
    <property type="match status" value="1"/>
</dbReference>
<evidence type="ECO:0000256" key="2">
    <source>
        <dbReference type="ARBA" id="ARBA00023315"/>
    </source>
</evidence>
<feature type="region of interest" description="Disordered" evidence="3">
    <location>
        <begin position="224"/>
        <end position="243"/>
    </location>
</feature>
<dbReference type="GO" id="GO:0003841">
    <property type="term" value="F:1-acylglycerol-3-phosphate O-acyltransferase activity"/>
    <property type="evidence" value="ECO:0007669"/>
    <property type="project" value="TreeGrafter"/>
</dbReference>
<sequence length="243" mass="26789">MPNQDRTLRWRLIAGVALPLMGLISSIRVRGGENIPKSGSFILAPCHFSAIDPVVMAVALWKQGRTPRFMAKSSLFAIPVLGSILHWLGQIPVERDGQQRALGPMKAARDLAEKGLGVIIYPEGSLTRDPELWPMRGKTGAVRMALDAGLPLIPAAHWGTAKLMPRYSGRLRLFPRTPIDVLIGKPIDLSPFKGKPIDQKILTQATLILMNTITELQAQLRGETAPDKRWDPLEHNQTTTGKF</sequence>
<evidence type="ECO:0000313" key="6">
    <source>
        <dbReference type="EMBL" id="CAB4589754.1"/>
    </source>
</evidence>
<dbReference type="AlphaFoldDB" id="A0A6J6FRX3"/>
<feature type="compositionally biased region" description="Basic and acidic residues" evidence="3">
    <location>
        <begin position="224"/>
        <end position="234"/>
    </location>
</feature>
<keyword evidence="4" id="KW-0812">Transmembrane</keyword>
<feature type="domain" description="Phospholipid/glycerol acyltransferase" evidence="5">
    <location>
        <begin position="41"/>
        <end position="160"/>
    </location>
</feature>
<proteinExistence type="predicted"/>
<reference evidence="6" key="1">
    <citation type="submission" date="2020-05" db="EMBL/GenBank/DDBJ databases">
        <authorList>
            <person name="Chiriac C."/>
            <person name="Salcher M."/>
            <person name="Ghai R."/>
            <person name="Kavagutti S V."/>
        </authorList>
    </citation>
    <scope>NUCLEOTIDE SEQUENCE</scope>
</reference>
<dbReference type="PANTHER" id="PTHR10434">
    <property type="entry name" value="1-ACYL-SN-GLYCEROL-3-PHOSPHATE ACYLTRANSFERASE"/>
    <property type="match status" value="1"/>
</dbReference>
<evidence type="ECO:0000256" key="4">
    <source>
        <dbReference type="SAM" id="Phobius"/>
    </source>
</evidence>
<keyword evidence="4" id="KW-0472">Membrane</keyword>
<dbReference type="PANTHER" id="PTHR10434:SF55">
    <property type="entry name" value="POSSIBLE ACYLTRANSFERASE"/>
    <property type="match status" value="1"/>
</dbReference>
<dbReference type="SMART" id="SM00563">
    <property type="entry name" value="PlsC"/>
    <property type="match status" value="1"/>
</dbReference>
<evidence type="ECO:0000256" key="1">
    <source>
        <dbReference type="ARBA" id="ARBA00022679"/>
    </source>
</evidence>
<name>A0A6J6FRX3_9ZZZZ</name>
<keyword evidence="4" id="KW-1133">Transmembrane helix</keyword>
<accession>A0A6J6FRX3</accession>
<dbReference type="GO" id="GO:0006654">
    <property type="term" value="P:phosphatidic acid biosynthetic process"/>
    <property type="evidence" value="ECO:0007669"/>
    <property type="project" value="TreeGrafter"/>
</dbReference>
<protein>
    <submittedName>
        <fullName evidence="6">Unannotated protein</fullName>
    </submittedName>
</protein>
<feature type="transmembrane region" description="Helical" evidence="4">
    <location>
        <begin position="41"/>
        <end position="61"/>
    </location>
</feature>
<keyword evidence="2" id="KW-0012">Acyltransferase</keyword>
<feature type="transmembrane region" description="Helical" evidence="4">
    <location>
        <begin position="73"/>
        <end position="89"/>
    </location>
</feature>
<gene>
    <name evidence="6" type="ORF">UFOPK1788_00458</name>
</gene>
<dbReference type="InterPro" id="IPR002123">
    <property type="entry name" value="Plipid/glycerol_acylTrfase"/>
</dbReference>
<feature type="transmembrane region" description="Helical" evidence="4">
    <location>
        <begin position="12"/>
        <end position="29"/>
    </location>
</feature>
<dbReference type="CDD" id="cd07989">
    <property type="entry name" value="LPLAT_AGPAT-like"/>
    <property type="match status" value="1"/>
</dbReference>
<evidence type="ECO:0000256" key="3">
    <source>
        <dbReference type="SAM" id="MobiDB-lite"/>
    </source>
</evidence>
<dbReference type="Pfam" id="PF01553">
    <property type="entry name" value="Acyltransferase"/>
    <property type="match status" value="1"/>
</dbReference>
<keyword evidence="1" id="KW-0808">Transferase</keyword>
<dbReference type="GO" id="GO:0005886">
    <property type="term" value="C:plasma membrane"/>
    <property type="evidence" value="ECO:0007669"/>
    <property type="project" value="TreeGrafter"/>
</dbReference>